<organism evidence="2 3">
    <name type="scientific">Ceratodon purpureus</name>
    <name type="common">Fire moss</name>
    <name type="synonym">Dicranum purpureum</name>
    <dbReference type="NCBI Taxonomy" id="3225"/>
    <lineage>
        <taxon>Eukaryota</taxon>
        <taxon>Viridiplantae</taxon>
        <taxon>Streptophyta</taxon>
        <taxon>Embryophyta</taxon>
        <taxon>Bryophyta</taxon>
        <taxon>Bryophytina</taxon>
        <taxon>Bryopsida</taxon>
        <taxon>Dicranidae</taxon>
        <taxon>Pseudoditrichales</taxon>
        <taxon>Ditrichaceae</taxon>
        <taxon>Ceratodon</taxon>
    </lineage>
</organism>
<reference evidence="2" key="1">
    <citation type="submission" date="2020-06" db="EMBL/GenBank/DDBJ databases">
        <title>WGS assembly of Ceratodon purpureus strain R40.</title>
        <authorList>
            <person name="Carey S.B."/>
            <person name="Jenkins J."/>
            <person name="Shu S."/>
            <person name="Lovell J.T."/>
            <person name="Sreedasyam A."/>
            <person name="Maumus F."/>
            <person name="Tiley G.P."/>
            <person name="Fernandez-Pozo N."/>
            <person name="Barry K."/>
            <person name="Chen C."/>
            <person name="Wang M."/>
            <person name="Lipzen A."/>
            <person name="Daum C."/>
            <person name="Saski C.A."/>
            <person name="Payton A.C."/>
            <person name="Mcbreen J.C."/>
            <person name="Conrad R.E."/>
            <person name="Kollar L.M."/>
            <person name="Olsson S."/>
            <person name="Huttunen S."/>
            <person name="Landis J.B."/>
            <person name="Wickett N.J."/>
            <person name="Johnson M.G."/>
            <person name="Rensing S.A."/>
            <person name="Grimwood J."/>
            <person name="Schmutz J."/>
            <person name="Mcdaniel S.F."/>
        </authorList>
    </citation>
    <scope>NUCLEOTIDE SEQUENCE</scope>
    <source>
        <strain evidence="2">R40</strain>
    </source>
</reference>
<name>A0A8T0IM58_CERPU</name>
<keyword evidence="1" id="KW-0812">Transmembrane</keyword>
<keyword evidence="1" id="KW-0472">Membrane</keyword>
<evidence type="ECO:0000313" key="3">
    <source>
        <dbReference type="Proteomes" id="UP000822688"/>
    </source>
</evidence>
<accession>A0A8T0IM58</accession>
<dbReference type="EMBL" id="CM026423">
    <property type="protein sequence ID" value="KAG0583648.1"/>
    <property type="molecule type" value="Genomic_DNA"/>
</dbReference>
<protein>
    <submittedName>
        <fullName evidence="2">Uncharacterized protein</fullName>
    </submittedName>
</protein>
<gene>
    <name evidence="2" type="ORF">KC19_3G151800</name>
</gene>
<keyword evidence="3" id="KW-1185">Reference proteome</keyword>
<sequence>MHFTVGQCERFWVPGGVCCGLRIVVLLVTIASGSFIGSFSDRVSCTGGLAEDRERRHFHYTHDRRNHRLIPRQLLHCRRKMFQVTLPANCFAKRKEGFIEAES</sequence>
<dbReference type="AlphaFoldDB" id="A0A8T0IM58"/>
<keyword evidence="1" id="KW-1133">Transmembrane helix</keyword>
<comment type="caution">
    <text evidence="2">The sequence shown here is derived from an EMBL/GenBank/DDBJ whole genome shotgun (WGS) entry which is preliminary data.</text>
</comment>
<evidence type="ECO:0000256" key="1">
    <source>
        <dbReference type="SAM" id="Phobius"/>
    </source>
</evidence>
<proteinExistence type="predicted"/>
<dbReference type="Proteomes" id="UP000822688">
    <property type="component" value="Chromosome 3"/>
</dbReference>
<feature type="transmembrane region" description="Helical" evidence="1">
    <location>
        <begin position="12"/>
        <end position="36"/>
    </location>
</feature>
<evidence type="ECO:0000313" key="2">
    <source>
        <dbReference type="EMBL" id="KAG0583648.1"/>
    </source>
</evidence>